<protein>
    <submittedName>
        <fullName evidence="2">VOC family protein</fullName>
    </submittedName>
</protein>
<accession>A0A544W8L2</accession>
<proteinExistence type="predicted"/>
<keyword evidence="3" id="KW-1185">Reference proteome</keyword>
<feature type="domain" description="VOC" evidence="1">
    <location>
        <begin position="9"/>
        <end position="140"/>
    </location>
</feature>
<dbReference type="InterPro" id="IPR037523">
    <property type="entry name" value="VOC_core"/>
</dbReference>
<gene>
    <name evidence="2" type="ORF">D8S82_00855</name>
</gene>
<dbReference type="PROSITE" id="PS51819">
    <property type="entry name" value="VOC"/>
    <property type="match status" value="1"/>
</dbReference>
<dbReference type="EMBL" id="VIFX01000001">
    <property type="protein sequence ID" value="TQR88588.1"/>
    <property type="molecule type" value="Genomic_DNA"/>
</dbReference>
<organism evidence="2 3">
    <name type="scientific">Mycolicibacterium hodleri</name>
    <dbReference type="NCBI Taxonomy" id="49897"/>
    <lineage>
        <taxon>Bacteria</taxon>
        <taxon>Bacillati</taxon>
        <taxon>Actinomycetota</taxon>
        <taxon>Actinomycetes</taxon>
        <taxon>Mycobacteriales</taxon>
        <taxon>Mycobacteriaceae</taxon>
        <taxon>Mycolicibacterium</taxon>
    </lineage>
</organism>
<dbReference type="SUPFAM" id="SSF54593">
    <property type="entry name" value="Glyoxalase/Bleomycin resistance protein/Dihydroxybiphenyl dioxygenase"/>
    <property type="match status" value="1"/>
</dbReference>
<evidence type="ECO:0000313" key="2">
    <source>
        <dbReference type="EMBL" id="TQR88588.1"/>
    </source>
</evidence>
<dbReference type="Pfam" id="PF13669">
    <property type="entry name" value="Glyoxalase_4"/>
    <property type="match status" value="1"/>
</dbReference>
<dbReference type="Gene3D" id="3.10.180.10">
    <property type="entry name" value="2,3-Dihydroxybiphenyl 1,2-Dioxygenase, domain 1"/>
    <property type="match status" value="1"/>
</dbReference>
<dbReference type="RefSeq" id="WP_142549930.1">
    <property type="nucleotide sequence ID" value="NZ_VIFX01000001.1"/>
</dbReference>
<dbReference type="AlphaFoldDB" id="A0A544W8L2"/>
<reference evidence="2 3" key="1">
    <citation type="submission" date="2018-10" db="EMBL/GenBank/DDBJ databases">
        <title>Draft genome of Mycobacterium hodleri strain B.</title>
        <authorList>
            <person name="Amande T.J."/>
            <person name="Mcgenity T.J."/>
        </authorList>
    </citation>
    <scope>NUCLEOTIDE SEQUENCE [LARGE SCALE GENOMIC DNA]</scope>
    <source>
        <strain evidence="2 3">B</strain>
    </source>
</reference>
<evidence type="ECO:0000259" key="1">
    <source>
        <dbReference type="PROSITE" id="PS51819"/>
    </source>
</evidence>
<evidence type="ECO:0000313" key="3">
    <source>
        <dbReference type="Proteomes" id="UP000315759"/>
    </source>
</evidence>
<dbReference type="InterPro" id="IPR029068">
    <property type="entry name" value="Glyas_Bleomycin-R_OHBP_Dase"/>
</dbReference>
<dbReference type="Proteomes" id="UP000315759">
    <property type="component" value="Unassembled WGS sequence"/>
</dbReference>
<sequence>MTLPLNASDLYHTGIVVPDLEAEMARLGEMAGYRWTTPMSNDVTVRIGADVRRVEMSFVYSLQAPHIELIQAVPGTPWLSAPGNAVHHLGYFTDTFTETADALQRNGFQIEVTADSPSSQPALFAYFVDPAGVRIEIVDRTVVGDWATFLRLLTN</sequence>
<comment type="caution">
    <text evidence="2">The sequence shown here is derived from an EMBL/GenBank/DDBJ whole genome shotgun (WGS) entry which is preliminary data.</text>
</comment>
<name>A0A544W8L2_9MYCO</name>